<comment type="catalytic activity">
    <reaction evidence="8">
        <text>13-octadecanoyloxy-octadecanoate + H2O = 13-hydroxy-octadecanoate + octadecanoate + H(+)</text>
        <dbReference type="Rhea" id="RHEA:52084"/>
        <dbReference type="ChEBI" id="CHEBI:15377"/>
        <dbReference type="ChEBI" id="CHEBI:15378"/>
        <dbReference type="ChEBI" id="CHEBI:25629"/>
        <dbReference type="ChEBI" id="CHEBI:136304"/>
        <dbReference type="ChEBI" id="CHEBI:136335"/>
    </reaction>
    <physiologicalReaction direction="left-to-right" evidence="8">
        <dbReference type="Rhea" id="RHEA:52085"/>
    </physiologicalReaction>
</comment>
<comment type="catalytic activity">
    <reaction evidence="10">
        <text>12-octadecanoyloxy-octadecanoate + H2O = 12-hydroxyoctadecanoate + octadecanoate + H(+)</text>
        <dbReference type="Rhea" id="RHEA:52080"/>
        <dbReference type="ChEBI" id="CHEBI:15377"/>
        <dbReference type="ChEBI" id="CHEBI:15378"/>
        <dbReference type="ChEBI" id="CHEBI:25629"/>
        <dbReference type="ChEBI" id="CHEBI:84201"/>
        <dbReference type="ChEBI" id="CHEBI:136330"/>
    </reaction>
    <physiologicalReaction direction="left-to-right" evidence="10">
        <dbReference type="Rhea" id="RHEA:52081"/>
    </physiologicalReaction>
</comment>
<comment type="catalytic activity">
    <reaction evidence="1">
        <text>9-(9Z-hexadecenoyloxy)-octadecanoate + H2O = (9Z)-hexadecenoate + 9-hydroxy-octadecanoate + H(+)</text>
        <dbReference type="Rhea" id="RHEA:52068"/>
        <dbReference type="ChEBI" id="CHEBI:15377"/>
        <dbReference type="ChEBI" id="CHEBI:15378"/>
        <dbReference type="ChEBI" id="CHEBI:32372"/>
        <dbReference type="ChEBI" id="CHEBI:136286"/>
        <dbReference type="ChEBI" id="CHEBI:136309"/>
    </reaction>
    <physiologicalReaction direction="left-to-right" evidence="1">
        <dbReference type="Rhea" id="RHEA:52069"/>
    </physiologicalReaction>
</comment>
<proteinExistence type="inferred from homology"/>
<comment type="catalytic activity">
    <reaction evidence="16">
        <text>12-(9Z-hexadecenoyloxy)-octadecanoate + H2O = 12-hydroxyoctadecanoate + (9Z)-hexadecenoate + H(+)</text>
        <dbReference type="Rhea" id="RHEA:52072"/>
        <dbReference type="ChEBI" id="CHEBI:15377"/>
        <dbReference type="ChEBI" id="CHEBI:15378"/>
        <dbReference type="ChEBI" id="CHEBI:32372"/>
        <dbReference type="ChEBI" id="CHEBI:84201"/>
        <dbReference type="ChEBI" id="CHEBI:136312"/>
    </reaction>
    <physiologicalReaction direction="left-to-right" evidence="16">
        <dbReference type="Rhea" id="RHEA:52073"/>
    </physiologicalReaction>
</comment>
<comment type="catalytic activity">
    <reaction evidence="13">
        <text>9-octadecanoyloxy-octadecanoate + H2O = 9-hydroxy-octadecanoate + octadecanoate + H(+)</text>
        <dbReference type="Rhea" id="RHEA:52096"/>
        <dbReference type="ChEBI" id="CHEBI:15377"/>
        <dbReference type="ChEBI" id="CHEBI:15378"/>
        <dbReference type="ChEBI" id="CHEBI:25629"/>
        <dbReference type="ChEBI" id="CHEBI:136286"/>
        <dbReference type="ChEBI" id="CHEBI:136373"/>
    </reaction>
    <physiologicalReaction direction="left-to-right" evidence="13">
        <dbReference type="Rhea" id="RHEA:52097"/>
    </physiologicalReaction>
</comment>
<evidence type="ECO:0000256" key="11">
    <source>
        <dbReference type="ARBA" id="ARBA00048701"/>
    </source>
</evidence>
<evidence type="ECO:0000256" key="14">
    <source>
        <dbReference type="ARBA" id="ARBA00049296"/>
    </source>
</evidence>
<evidence type="ECO:0000256" key="7">
    <source>
        <dbReference type="ARBA" id="ARBA00047368"/>
    </source>
</evidence>
<dbReference type="GO" id="GO:0016020">
    <property type="term" value="C:membrane"/>
    <property type="evidence" value="ECO:0007669"/>
    <property type="project" value="InterPro"/>
</dbReference>
<evidence type="ECO:0000256" key="2">
    <source>
        <dbReference type="ARBA" id="ARBA00004127"/>
    </source>
</evidence>
<comment type="catalytic activity">
    <reaction evidence="12">
        <text>9-(9Z-octadecenoyloxy)-octadecanoate + H2O = 9-hydroxy-octadecanoate + (9Z)-octadecenoate + H(+)</text>
        <dbReference type="Rhea" id="RHEA:52048"/>
        <dbReference type="ChEBI" id="CHEBI:15377"/>
        <dbReference type="ChEBI" id="CHEBI:15378"/>
        <dbReference type="ChEBI" id="CHEBI:30823"/>
        <dbReference type="ChEBI" id="CHEBI:136282"/>
        <dbReference type="ChEBI" id="CHEBI:136286"/>
    </reaction>
    <physiologicalReaction direction="left-to-right" evidence="12">
        <dbReference type="Rhea" id="RHEA:52049"/>
    </physiologicalReaction>
</comment>
<evidence type="ECO:0000256" key="3">
    <source>
        <dbReference type="ARBA" id="ARBA00009300"/>
    </source>
</evidence>
<dbReference type="PANTHER" id="PTHR10989">
    <property type="entry name" value="ANDROGEN-INDUCED PROTEIN 1-RELATED"/>
    <property type="match status" value="1"/>
</dbReference>
<comment type="catalytic activity">
    <reaction evidence="14">
        <text>13-(9Z-octadecenoyloxy)-octadecanoate + H2O = 13-hydroxy-octadecanoate + (9Z)-octadecenoate + H(+)</text>
        <dbReference type="Rhea" id="RHEA:52064"/>
        <dbReference type="ChEBI" id="CHEBI:15377"/>
        <dbReference type="ChEBI" id="CHEBI:15378"/>
        <dbReference type="ChEBI" id="CHEBI:30823"/>
        <dbReference type="ChEBI" id="CHEBI:136303"/>
        <dbReference type="ChEBI" id="CHEBI:136304"/>
    </reaction>
    <physiologicalReaction direction="left-to-right" evidence="14">
        <dbReference type="Rhea" id="RHEA:52065"/>
    </physiologicalReaction>
</comment>
<evidence type="ECO:0000256" key="16">
    <source>
        <dbReference type="ARBA" id="ARBA00049428"/>
    </source>
</evidence>
<evidence type="ECO:0000256" key="12">
    <source>
        <dbReference type="ARBA" id="ARBA00048800"/>
    </source>
</evidence>
<evidence type="ECO:0000256" key="15">
    <source>
        <dbReference type="ARBA" id="ARBA00049322"/>
    </source>
</evidence>
<dbReference type="GO" id="GO:0012505">
    <property type="term" value="C:endomembrane system"/>
    <property type="evidence" value="ECO:0007669"/>
    <property type="project" value="UniProtKB-SubCell"/>
</dbReference>
<accession>T1JX96</accession>
<dbReference type="EnsemblMetazoa" id="tetur02g11160.1">
    <property type="protein sequence ID" value="tetur02g11160.1"/>
    <property type="gene ID" value="tetur02g11160"/>
</dbReference>
<keyword evidence="4 17" id="KW-0812">Transmembrane</keyword>
<feature type="transmembrane region" description="Helical" evidence="17">
    <location>
        <begin position="108"/>
        <end position="128"/>
    </location>
</feature>
<protein>
    <submittedName>
        <fullName evidence="18">Uncharacterized protein</fullName>
    </submittedName>
</protein>
<dbReference type="Pfam" id="PF04750">
    <property type="entry name" value="Far-17a_AIG1"/>
    <property type="match status" value="1"/>
</dbReference>
<feature type="transmembrane region" description="Helical" evidence="17">
    <location>
        <begin position="214"/>
        <end position="232"/>
    </location>
</feature>
<comment type="subcellular location">
    <subcellularLocation>
        <location evidence="2">Endomembrane system</location>
        <topology evidence="2">Multi-pass membrane protein</topology>
    </subcellularLocation>
</comment>
<dbReference type="OrthoDB" id="1898221at2759"/>
<evidence type="ECO:0000256" key="9">
    <source>
        <dbReference type="ARBA" id="ARBA00047863"/>
    </source>
</evidence>
<name>T1JX96_TETUR</name>
<dbReference type="AlphaFoldDB" id="T1JX96"/>
<comment type="similarity">
    <text evidence="3">Belongs to the AIG1 family.</text>
</comment>
<evidence type="ECO:0000256" key="17">
    <source>
        <dbReference type="SAM" id="Phobius"/>
    </source>
</evidence>
<dbReference type="EMBL" id="CAEY01000824">
    <property type="status" value="NOT_ANNOTATED_CDS"/>
    <property type="molecule type" value="Genomic_DNA"/>
</dbReference>
<evidence type="ECO:0000256" key="13">
    <source>
        <dbReference type="ARBA" id="ARBA00049221"/>
    </source>
</evidence>
<evidence type="ECO:0000313" key="19">
    <source>
        <dbReference type="Proteomes" id="UP000015104"/>
    </source>
</evidence>
<evidence type="ECO:0000256" key="10">
    <source>
        <dbReference type="ARBA" id="ARBA00048680"/>
    </source>
</evidence>
<gene>
    <name evidence="18" type="primary">107371720</name>
</gene>
<evidence type="ECO:0000313" key="18">
    <source>
        <dbReference type="EnsemblMetazoa" id="tetur02g11160.1"/>
    </source>
</evidence>
<comment type="catalytic activity">
    <reaction evidence="7">
        <text>12-hexadecanoyloxy-octadecanoate + H2O = 12-hydroxyoctadecanoate + hexadecanoate + H(+)</text>
        <dbReference type="Rhea" id="RHEA:52056"/>
        <dbReference type="ChEBI" id="CHEBI:7896"/>
        <dbReference type="ChEBI" id="CHEBI:15377"/>
        <dbReference type="ChEBI" id="CHEBI:15378"/>
        <dbReference type="ChEBI" id="CHEBI:83677"/>
        <dbReference type="ChEBI" id="CHEBI:84201"/>
    </reaction>
    <physiologicalReaction direction="left-to-right" evidence="7">
        <dbReference type="Rhea" id="RHEA:52057"/>
    </physiologicalReaction>
</comment>
<dbReference type="Proteomes" id="UP000015104">
    <property type="component" value="Unassembled WGS sequence"/>
</dbReference>
<dbReference type="eggNOG" id="KOG3989">
    <property type="taxonomic scope" value="Eukaryota"/>
</dbReference>
<dbReference type="KEGG" id="tut:107371720"/>
<reference evidence="18" key="2">
    <citation type="submission" date="2015-06" db="UniProtKB">
        <authorList>
            <consortium name="EnsemblMetazoa"/>
        </authorList>
    </citation>
    <scope>IDENTIFICATION</scope>
</reference>
<feature type="transmembrane region" description="Helical" evidence="17">
    <location>
        <begin position="148"/>
        <end position="169"/>
    </location>
</feature>
<feature type="transmembrane region" description="Helical" evidence="17">
    <location>
        <begin position="63"/>
        <end position="87"/>
    </location>
</feature>
<keyword evidence="6 17" id="KW-0472">Membrane</keyword>
<reference evidence="19" key="1">
    <citation type="submission" date="2011-08" db="EMBL/GenBank/DDBJ databases">
        <authorList>
            <person name="Rombauts S."/>
        </authorList>
    </citation>
    <scope>NUCLEOTIDE SEQUENCE</scope>
    <source>
        <strain evidence="19">London</strain>
    </source>
</reference>
<evidence type="ECO:0000256" key="1">
    <source>
        <dbReference type="ARBA" id="ARBA00000923"/>
    </source>
</evidence>
<sequence>MTMSKKTNPIPSYRYSNGPFVFAVRLFRLLSFFMYGFAIAWINTHPSVPPYESVGSFGGSLKFLTYWNLLTQFVLFTLINYCDLFLVSSDGTYKHNQSSSVLVKLRDIVHHGLALPLGLFVVLVYWMIYAIDSELIYPIASRPYYPEWLNQITHSAVGVTVMIEEFAFYHPRDNRKAFVALFSYIVSYFLWILYLGYVINYWPYSVIRIIPDPYKIPFIITFGPIFAIILYFTQYLHAKQWPTPYQRSRKEKRR</sequence>
<dbReference type="OMA" id="IWDRELI"/>
<feature type="transmembrane region" description="Helical" evidence="17">
    <location>
        <begin position="181"/>
        <end position="202"/>
    </location>
</feature>
<evidence type="ECO:0000256" key="4">
    <source>
        <dbReference type="ARBA" id="ARBA00022692"/>
    </source>
</evidence>
<comment type="catalytic activity">
    <reaction evidence="11">
        <text>12-(9Z-octadecenoyloxy)-octadecanoate + H2O = 12-hydroxyoctadecanoate + (9Z)-octadecenoate + H(+)</text>
        <dbReference type="Rhea" id="RHEA:52060"/>
        <dbReference type="ChEBI" id="CHEBI:15377"/>
        <dbReference type="ChEBI" id="CHEBI:15378"/>
        <dbReference type="ChEBI" id="CHEBI:30823"/>
        <dbReference type="ChEBI" id="CHEBI:84201"/>
        <dbReference type="ChEBI" id="CHEBI:136302"/>
    </reaction>
    <physiologicalReaction direction="left-to-right" evidence="11">
        <dbReference type="Rhea" id="RHEA:52061"/>
    </physiologicalReaction>
</comment>
<dbReference type="PANTHER" id="PTHR10989:SF16">
    <property type="entry name" value="AT02829P-RELATED"/>
    <property type="match status" value="1"/>
</dbReference>
<comment type="catalytic activity">
    <reaction evidence="9">
        <text>9-hexadecanoyloxy-octadecanoate + H2O = 9-hydroxy-octadecanoate + hexadecanoate + H(+)</text>
        <dbReference type="Rhea" id="RHEA:52052"/>
        <dbReference type="ChEBI" id="CHEBI:7896"/>
        <dbReference type="ChEBI" id="CHEBI:15377"/>
        <dbReference type="ChEBI" id="CHEBI:15378"/>
        <dbReference type="ChEBI" id="CHEBI:83670"/>
        <dbReference type="ChEBI" id="CHEBI:136286"/>
    </reaction>
    <physiologicalReaction direction="left-to-right" evidence="9">
        <dbReference type="Rhea" id="RHEA:52053"/>
    </physiologicalReaction>
</comment>
<keyword evidence="19" id="KW-1185">Reference proteome</keyword>
<keyword evidence="5 17" id="KW-1133">Transmembrane helix</keyword>
<feature type="transmembrane region" description="Helical" evidence="17">
    <location>
        <begin position="20"/>
        <end position="43"/>
    </location>
</feature>
<organism evidence="18 19">
    <name type="scientific">Tetranychus urticae</name>
    <name type="common">Two-spotted spider mite</name>
    <dbReference type="NCBI Taxonomy" id="32264"/>
    <lineage>
        <taxon>Eukaryota</taxon>
        <taxon>Metazoa</taxon>
        <taxon>Ecdysozoa</taxon>
        <taxon>Arthropoda</taxon>
        <taxon>Chelicerata</taxon>
        <taxon>Arachnida</taxon>
        <taxon>Acari</taxon>
        <taxon>Acariformes</taxon>
        <taxon>Trombidiformes</taxon>
        <taxon>Prostigmata</taxon>
        <taxon>Eleutherengona</taxon>
        <taxon>Raphignathae</taxon>
        <taxon>Tetranychoidea</taxon>
        <taxon>Tetranychidae</taxon>
        <taxon>Tetranychus</taxon>
    </lineage>
</organism>
<comment type="catalytic activity">
    <reaction evidence="15">
        <text>13-(9Z-hexadecenoyloxy)-octadecanoate + H2O = 13-hydroxy-octadecanoate + (9Z)-hexadecenoate + H(+)</text>
        <dbReference type="Rhea" id="RHEA:52076"/>
        <dbReference type="ChEBI" id="CHEBI:15377"/>
        <dbReference type="ChEBI" id="CHEBI:15378"/>
        <dbReference type="ChEBI" id="CHEBI:32372"/>
        <dbReference type="ChEBI" id="CHEBI:136304"/>
        <dbReference type="ChEBI" id="CHEBI:136315"/>
    </reaction>
    <physiologicalReaction direction="left-to-right" evidence="15">
        <dbReference type="Rhea" id="RHEA:52077"/>
    </physiologicalReaction>
</comment>
<dbReference type="HOGENOM" id="CLU_1095495_0_0_1"/>
<evidence type="ECO:0000256" key="6">
    <source>
        <dbReference type="ARBA" id="ARBA00023136"/>
    </source>
</evidence>
<dbReference type="InterPro" id="IPR006838">
    <property type="entry name" value="ADTRP_AIG1"/>
</dbReference>
<evidence type="ECO:0000256" key="5">
    <source>
        <dbReference type="ARBA" id="ARBA00022989"/>
    </source>
</evidence>
<evidence type="ECO:0000256" key="8">
    <source>
        <dbReference type="ARBA" id="ARBA00047427"/>
    </source>
</evidence>